<reference evidence="2" key="1">
    <citation type="submission" date="2024-06" db="EMBL/GenBank/DDBJ databases">
        <title>Streptomyces sp. strain HUAS MG91 genome sequences.</title>
        <authorList>
            <person name="Mo P."/>
        </authorList>
    </citation>
    <scope>NUCLEOTIDE SEQUENCE</scope>
    <source>
        <strain evidence="2">HUAS MG91</strain>
    </source>
</reference>
<evidence type="ECO:0000313" key="2">
    <source>
        <dbReference type="EMBL" id="XCJ74622.1"/>
    </source>
</evidence>
<dbReference type="RefSeq" id="WP_353946059.1">
    <property type="nucleotide sequence ID" value="NZ_CP159534.1"/>
</dbReference>
<protein>
    <submittedName>
        <fullName evidence="2">Superinfection immunity protein</fullName>
    </submittedName>
</protein>
<organism evidence="2">
    <name type="scientific">Streptomyces tabacisoli</name>
    <dbReference type="NCBI Taxonomy" id="3156398"/>
    <lineage>
        <taxon>Bacteria</taxon>
        <taxon>Bacillati</taxon>
        <taxon>Actinomycetota</taxon>
        <taxon>Actinomycetes</taxon>
        <taxon>Kitasatosporales</taxon>
        <taxon>Streptomycetaceae</taxon>
        <taxon>Streptomyces</taxon>
    </lineage>
</organism>
<feature type="transmembrane region" description="Helical" evidence="1">
    <location>
        <begin position="12"/>
        <end position="32"/>
    </location>
</feature>
<accession>A0AAU8J278</accession>
<keyword evidence="1" id="KW-1133">Transmembrane helix</keyword>
<keyword evidence="1" id="KW-0812">Transmembrane</keyword>
<gene>
    <name evidence="2" type="ORF">ABII15_33665</name>
</gene>
<proteinExistence type="predicted"/>
<sequence>MFSGIGPIEFLLGAVVLAAALAILFVPSMIAYRRKVERLWLVIVVNVLAGWTGVLWFVALWMALRMRTRTVSAPPAAVPTL</sequence>
<dbReference type="KEGG" id="stac:ABII15_33665"/>
<evidence type="ECO:0000256" key="1">
    <source>
        <dbReference type="SAM" id="Phobius"/>
    </source>
</evidence>
<dbReference type="Pfam" id="PF14373">
    <property type="entry name" value="Imm_superinfect"/>
    <property type="match status" value="1"/>
</dbReference>
<name>A0AAU8J278_9ACTN</name>
<dbReference type="EMBL" id="CP159534">
    <property type="protein sequence ID" value="XCJ74622.1"/>
    <property type="molecule type" value="Genomic_DNA"/>
</dbReference>
<dbReference type="InterPro" id="IPR016410">
    <property type="entry name" value="Phage_imm"/>
</dbReference>
<keyword evidence="1" id="KW-0472">Membrane</keyword>
<dbReference type="AlphaFoldDB" id="A0AAU8J278"/>
<feature type="transmembrane region" description="Helical" evidence="1">
    <location>
        <begin position="39"/>
        <end position="64"/>
    </location>
</feature>